<dbReference type="RefSeq" id="WP_092619795.1">
    <property type="nucleotide sequence ID" value="NZ_FNCV01000007.1"/>
</dbReference>
<evidence type="ECO:0000256" key="2">
    <source>
        <dbReference type="ARBA" id="ARBA00023239"/>
    </source>
</evidence>
<gene>
    <name evidence="3" type="ORF">SAMN05421742_1078</name>
</gene>
<dbReference type="PANTHER" id="PTHR11941:SF54">
    <property type="entry name" value="ENOYL-COA HYDRATASE, MITOCHONDRIAL"/>
    <property type="match status" value="1"/>
</dbReference>
<evidence type="ECO:0000313" key="3">
    <source>
        <dbReference type="EMBL" id="SDH45039.1"/>
    </source>
</evidence>
<dbReference type="Gene3D" id="1.10.12.10">
    <property type="entry name" value="Lyase 2-enoyl-coa Hydratase, Chain A, domain 2"/>
    <property type="match status" value="1"/>
</dbReference>
<dbReference type="CDD" id="cd06558">
    <property type="entry name" value="crotonase-like"/>
    <property type="match status" value="1"/>
</dbReference>
<dbReference type="Gene3D" id="3.90.226.10">
    <property type="entry name" value="2-enoyl-CoA Hydratase, Chain A, domain 1"/>
    <property type="match status" value="1"/>
</dbReference>
<proteinExistence type="inferred from homology"/>
<evidence type="ECO:0000313" key="4">
    <source>
        <dbReference type="Proteomes" id="UP000217076"/>
    </source>
</evidence>
<dbReference type="AlphaFoldDB" id="A0A1G8CI44"/>
<comment type="similarity">
    <text evidence="1">Belongs to the enoyl-CoA hydratase/isomerase family.</text>
</comment>
<dbReference type="SUPFAM" id="SSF52096">
    <property type="entry name" value="ClpP/crotonase"/>
    <property type="match status" value="1"/>
</dbReference>
<dbReference type="InterPro" id="IPR029045">
    <property type="entry name" value="ClpP/crotonase-like_dom_sf"/>
</dbReference>
<dbReference type="GO" id="GO:0006635">
    <property type="term" value="P:fatty acid beta-oxidation"/>
    <property type="evidence" value="ECO:0007669"/>
    <property type="project" value="TreeGrafter"/>
</dbReference>
<keyword evidence="2" id="KW-0456">Lyase</keyword>
<organism evidence="3 4">
    <name type="scientific">Roseospirillum parvum</name>
    <dbReference type="NCBI Taxonomy" id="83401"/>
    <lineage>
        <taxon>Bacteria</taxon>
        <taxon>Pseudomonadati</taxon>
        <taxon>Pseudomonadota</taxon>
        <taxon>Alphaproteobacteria</taxon>
        <taxon>Rhodospirillales</taxon>
        <taxon>Rhodospirillaceae</taxon>
        <taxon>Roseospirillum</taxon>
    </lineage>
</organism>
<sequence length="258" mass="28006">MSGLIDLTRDGPLATVTLNRPERLNALTLPMWQGLAEHFETLAGDDSVRCVILTGAGKAFAAGADIDEFDTVRATPEQAKDYDLVMRRALAAVRDCPHPVVARIRGTCVGGGLELAAMADLRYANEGARFGVPINRIGVVMAHPELAGLLAHCGPAQVLELLLEARIVGAAEAQQMGLLNQVFADEALDEEVATRVHRITEGAPLVNRWHKQFVRRLTAAAQVPPEELGEAYRFLETNDYAEGLAAFRDKRRPDFTAS</sequence>
<dbReference type="Pfam" id="PF00378">
    <property type="entry name" value="ECH_1"/>
    <property type="match status" value="1"/>
</dbReference>
<accession>A0A1G8CI44</accession>
<protein>
    <submittedName>
        <fullName evidence="3">Enoyl-CoA hydratase/carnithine racemase</fullName>
    </submittedName>
</protein>
<dbReference type="Proteomes" id="UP000217076">
    <property type="component" value="Unassembled WGS sequence"/>
</dbReference>
<dbReference type="STRING" id="83401.SAMN05421742_1078"/>
<keyword evidence="4" id="KW-1185">Reference proteome</keyword>
<dbReference type="OrthoDB" id="9777711at2"/>
<dbReference type="InterPro" id="IPR014748">
    <property type="entry name" value="Enoyl-CoA_hydra_C"/>
</dbReference>
<dbReference type="EMBL" id="FNCV01000007">
    <property type="protein sequence ID" value="SDH45039.1"/>
    <property type="molecule type" value="Genomic_DNA"/>
</dbReference>
<reference evidence="4" key="1">
    <citation type="submission" date="2016-10" db="EMBL/GenBank/DDBJ databases">
        <authorList>
            <person name="Varghese N."/>
            <person name="Submissions S."/>
        </authorList>
    </citation>
    <scope>NUCLEOTIDE SEQUENCE [LARGE SCALE GENOMIC DNA]</scope>
    <source>
        <strain evidence="4">930I</strain>
    </source>
</reference>
<dbReference type="InterPro" id="IPR001753">
    <property type="entry name" value="Enoyl-CoA_hydra/iso"/>
</dbReference>
<dbReference type="GO" id="GO:0016829">
    <property type="term" value="F:lyase activity"/>
    <property type="evidence" value="ECO:0007669"/>
    <property type="project" value="UniProtKB-KW"/>
</dbReference>
<evidence type="ECO:0000256" key="1">
    <source>
        <dbReference type="ARBA" id="ARBA00005254"/>
    </source>
</evidence>
<name>A0A1G8CI44_9PROT</name>
<dbReference type="PANTHER" id="PTHR11941">
    <property type="entry name" value="ENOYL-COA HYDRATASE-RELATED"/>
    <property type="match status" value="1"/>
</dbReference>